<evidence type="ECO:0008006" key="3">
    <source>
        <dbReference type="Google" id="ProtNLM"/>
    </source>
</evidence>
<dbReference type="Proteomes" id="UP001549691">
    <property type="component" value="Unassembled WGS sequence"/>
</dbReference>
<evidence type="ECO:0000313" key="2">
    <source>
        <dbReference type="Proteomes" id="UP001549691"/>
    </source>
</evidence>
<organism evidence="1 2">
    <name type="scientific">Uliginosibacterium flavum</name>
    <dbReference type="NCBI Taxonomy" id="1396831"/>
    <lineage>
        <taxon>Bacteria</taxon>
        <taxon>Pseudomonadati</taxon>
        <taxon>Pseudomonadota</taxon>
        <taxon>Betaproteobacteria</taxon>
        <taxon>Rhodocyclales</taxon>
        <taxon>Zoogloeaceae</taxon>
        <taxon>Uliginosibacterium</taxon>
    </lineage>
</organism>
<dbReference type="EMBL" id="JBEWZI010000007">
    <property type="protein sequence ID" value="MET7014127.1"/>
    <property type="molecule type" value="Genomic_DNA"/>
</dbReference>
<evidence type="ECO:0000313" key="1">
    <source>
        <dbReference type="EMBL" id="MET7014127.1"/>
    </source>
</evidence>
<gene>
    <name evidence="1" type="ORF">ABXR19_07980</name>
</gene>
<comment type="caution">
    <text evidence="1">The sequence shown here is derived from an EMBL/GenBank/DDBJ whole genome shotgun (WGS) entry which is preliminary data.</text>
</comment>
<name>A0ABV2TM70_9RHOO</name>
<sequence length="304" mass="34291">MKVLFVLSRDVMFFHGSGEVEAKLLQLGIQLLGHECHIAGLDSGDFFDYDAYFLFSVRQDVLELFGKIPQQRHCVIIPQVDDMDAAAAVELNRRSQHLENLSVLGRTAEEVGLLGNLFPGRRTLLAEGWFLKPFIHQDKSPVEYSDKQAGYCLCMVSADRDTGLAEMASTFQHRGQRLHVVSDRPDEHGQRLKSFDNVRLEKRVPYGSLEWYMRLENCSSLYEPNPRLTCAVLEALWMGKRVFSPHADYINSVIGADLVIDSADPSIWPSLAPCRHEVQNMIYRYHANFIAAKIFDSIGGGADA</sequence>
<protein>
    <recommendedName>
        <fullName evidence="3">Glycosyltransferase family 1 protein</fullName>
    </recommendedName>
</protein>
<reference evidence="1 2" key="1">
    <citation type="submission" date="2024-07" db="EMBL/GenBank/DDBJ databases">
        <title>Uliginosibacterium flavum JJ3220;KACC:17644.</title>
        <authorList>
            <person name="Kim M.K."/>
        </authorList>
    </citation>
    <scope>NUCLEOTIDE SEQUENCE [LARGE SCALE GENOMIC DNA]</scope>
    <source>
        <strain evidence="1 2">KACC:17644</strain>
    </source>
</reference>
<proteinExistence type="predicted"/>
<accession>A0ABV2TM70</accession>
<keyword evidence="2" id="KW-1185">Reference proteome</keyword>
<dbReference type="RefSeq" id="WP_354600589.1">
    <property type="nucleotide sequence ID" value="NZ_JBEWZI010000007.1"/>
</dbReference>